<feature type="region of interest" description="Disordered" evidence="1">
    <location>
        <begin position="564"/>
        <end position="619"/>
    </location>
</feature>
<dbReference type="PANTHER" id="PTHR13379:SF0">
    <property type="entry name" value="UPF0415 PROTEIN C7ORF25"/>
    <property type="match status" value="1"/>
</dbReference>
<evidence type="ECO:0008006" key="4">
    <source>
        <dbReference type="Google" id="ProtNLM"/>
    </source>
</evidence>
<dbReference type="EMBL" id="MU865930">
    <property type="protein sequence ID" value="KAK4450931.1"/>
    <property type="molecule type" value="Genomic_DNA"/>
</dbReference>
<keyword evidence="3" id="KW-1185">Reference proteome</keyword>
<feature type="compositionally biased region" description="Polar residues" evidence="1">
    <location>
        <begin position="600"/>
        <end position="611"/>
    </location>
</feature>
<dbReference type="PANTHER" id="PTHR13379">
    <property type="entry name" value="UNCHARACTERIZED DUF1308"/>
    <property type="match status" value="1"/>
</dbReference>
<accession>A0AAV9GTF9</accession>
<sequence>MTEDGTPASSTSDDDSSLDDFFDAWKMCIDEVGQLMAAMPQDQVHPCLKALHLRQKRGFEKGCWKRQRGLLQRHYYSGLGSSNWTIQWSVIKKFRGLMCVDKTFQRSPYVAIDPSSNESKMPAWDTIPFQQSRVIVDAVVDGGATWLKFLSISRKTLEYQVMAEGWENEGWESEDEGGHSRADNLRHIPFVDNIRSFVQAARWNHCPHLHLLVLTLREGESEVVDRVLNYVRTEIGGRGVAVTISCSNSAFLTEPPPDLSTAIASVVERDPVVGDDCRRITSTLNLDPGVLVSLVTDVHHSPVPKQPVLQQDIINYTLAEVVPRKDILANLLFPILRGRRLVCTKFAASYFRQLISTLSTSSEEARASLLLPPEGSSASREELLAEYQEWTNVPVPSDLLFPVEIVDDVDIPQVESMVSSGRLPPMALGVSQDLSRLNRSVYLYGWANGLTTLSGNRGIGRQIQLSLARHWEPSENGTNDNPPNIYQRYLGAYLIHRDKPKNWRDLIGVAEGGEVPSELIRWTYPLTTWGRGVGGNGLPDSKTWPGVGHDEQVRYSLKTVQFEQKNKQQSDGRMVLPHWGRGRGPGTDDGSSTKARKHTFYQSETSESFPHSSWHLEHE</sequence>
<protein>
    <recommendedName>
        <fullName evidence="4">DUF1308 domain-containing protein</fullName>
    </recommendedName>
</protein>
<comment type="caution">
    <text evidence="2">The sequence shown here is derived from an EMBL/GenBank/DDBJ whole genome shotgun (WGS) entry which is preliminary data.</text>
</comment>
<reference evidence="2" key="2">
    <citation type="submission" date="2023-05" db="EMBL/GenBank/DDBJ databases">
        <authorList>
            <consortium name="Lawrence Berkeley National Laboratory"/>
            <person name="Steindorff A."/>
            <person name="Hensen N."/>
            <person name="Bonometti L."/>
            <person name="Westerberg I."/>
            <person name="Brannstrom I.O."/>
            <person name="Guillou S."/>
            <person name="Cros-Aarteil S."/>
            <person name="Calhoun S."/>
            <person name="Haridas S."/>
            <person name="Kuo A."/>
            <person name="Mondo S."/>
            <person name="Pangilinan J."/>
            <person name="Riley R."/>
            <person name="Labutti K."/>
            <person name="Andreopoulos B."/>
            <person name="Lipzen A."/>
            <person name="Chen C."/>
            <person name="Yanf M."/>
            <person name="Daum C."/>
            <person name="Ng V."/>
            <person name="Clum A."/>
            <person name="Ohm R."/>
            <person name="Martin F."/>
            <person name="Silar P."/>
            <person name="Natvig D."/>
            <person name="Lalanne C."/>
            <person name="Gautier V."/>
            <person name="Ament-Velasquez S.L."/>
            <person name="Kruys A."/>
            <person name="Hutchinson M.I."/>
            <person name="Powell A.J."/>
            <person name="Barry K."/>
            <person name="Miller A.N."/>
            <person name="Grigoriev I.V."/>
            <person name="Debuchy R."/>
            <person name="Gladieux P."/>
            <person name="Thoren M.H."/>
            <person name="Johannesson H."/>
        </authorList>
    </citation>
    <scope>NUCLEOTIDE SEQUENCE</scope>
    <source>
        <strain evidence="2">PSN243</strain>
    </source>
</reference>
<evidence type="ECO:0000313" key="3">
    <source>
        <dbReference type="Proteomes" id="UP001321760"/>
    </source>
</evidence>
<organism evidence="2 3">
    <name type="scientific">Podospora aff. communis PSN243</name>
    <dbReference type="NCBI Taxonomy" id="3040156"/>
    <lineage>
        <taxon>Eukaryota</taxon>
        <taxon>Fungi</taxon>
        <taxon>Dikarya</taxon>
        <taxon>Ascomycota</taxon>
        <taxon>Pezizomycotina</taxon>
        <taxon>Sordariomycetes</taxon>
        <taxon>Sordariomycetidae</taxon>
        <taxon>Sordariales</taxon>
        <taxon>Podosporaceae</taxon>
        <taxon>Podospora</taxon>
    </lineage>
</organism>
<name>A0AAV9GTF9_9PEZI</name>
<proteinExistence type="predicted"/>
<evidence type="ECO:0000256" key="1">
    <source>
        <dbReference type="SAM" id="MobiDB-lite"/>
    </source>
</evidence>
<dbReference type="Proteomes" id="UP001321760">
    <property type="component" value="Unassembled WGS sequence"/>
</dbReference>
<gene>
    <name evidence="2" type="ORF">QBC34DRAFT_484172</name>
</gene>
<evidence type="ECO:0000313" key="2">
    <source>
        <dbReference type="EMBL" id="KAK4450931.1"/>
    </source>
</evidence>
<reference evidence="2" key="1">
    <citation type="journal article" date="2023" name="Mol. Phylogenet. Evol.">
        <title>Genome-scale phylogeny and comparative genomics of the fungal order Sordariales.</title>
        <authorList>
            <person name="Hensen N."/>
            <person name="Bonometti L."/>
            <person name="Westerberg I."/>
            <person name="Brannstrom I.O."/>
            <person name="Guillou S."/>
            <person name="Cros-Aarteil S."/>
            <person name="Calhoun S."/>
            <person name="Haridas S."/>
            <person name="Kuo A."/>
            <person name="Mondo S."/>
            <person name="Pangilinan J."/>
            <person name="Riley R."/>
            <person name="LaButti K."/>
            <person name="Andreopoulos B."/>
            <person name="Lipzen A."/>
            <person name="Chen C."/>
            <person name="Yan M."/>
            <person name="Daum C."/>
            <person name="Ng V."/>
            <person name="Clum A."/>
            <person name="Steindorff A."/>
            <person name="Ohm R.A."/>
            <person name="Martin F."/>
            <person name="Silar P."/>
            <person name="Natvig D.O."/>
            <person name="Lalanne C."/>
            <person name="Gautier V."/>
            <person name="Ament-Velasquez S.L."/>
            <person name="Kruys A."/>
            <person name="Hutchinson M.I."/>
            <person name="Powell A.J."/>
            <person name="Barry K."/>
            <person name="Miller A.N."/>
            <person name="Grigoriev I.V."/>
            <person name="Debuchy R."/>
            <person name="Gladieux P."/>
            <person name="Hiltunen Thoren M."/>
            <person name="Johannesson H."/>
        </authorList>
    </citation>
    <scope>NUCLEOTIDE SEQUENCE</scope>
    <source>
        <strain evidence="2">PSN243</strain>
    </source>
</reference>
<dbReference type="AlphaFoldDB" id="A0AAV9GTF9"/>